<keyword evidence="2" id="KW-0067">ATP-binding</keyword>
<organism evidence="5 6">
    <name type="scientific">Euhalothece natronophila Z-M001</name>
    <dbReference type="NCBI Taxonomy" id="522448"/>
    <lineage>
        <taxon>Bacteria</taxon>
        <taxon>Bacillati</taxon>
        <taxon>Cyanobacteriota</taxon>
        <taxon>Cyanophyceae</taxon>
        <taxon>Oscillatoriophycideae</taxon>
        <taxon>Chroococcales</taxon>
        <taxon>Halothecacae</taxon>
        <taxon>Halothece cluster</taxon>
        <taxon>Euhalothece</taxon>
    </lineage>
</organism>
<keyword evidence="2" id="KW-0347">Helicase</keyword>
<dbReference type="Gene3D" id="3.90.320.10">
    <property type="match status" value="1"/>
</dbReference>
<keyword evidence="2" id="KW-0378">Hydrolase</keyword>
<keyword evidence="3" id="KW-0234">DNA repair</keyword>
<dbReference type="AlphaFoldDB" id="A0A5B8NJ34"/>
<evidence type="ECO:0000256" key="1">
    <source>
        <dbReference type="ARBA" id="ARBA00022763"/>
    </source>
</evidence>
<accession>A0A5B8NJ34</accession>
<dbReference type="Proteomes" id="UP000318453">
    <property type="component" value="Chromosome"/>
</dbReference>
<dbReference type="GO" id="GO:0006281">
    <property type="term" value="P:DNA repair"/>
    <property type="evidence" value="ECO:0007669"/>
    <property type="project" value="UniProtKB-KW"/>
</dbReference>
<gene>
    <name evidence="5" type="ORF">FRE64_04600</name>
</gene>
<evidence type="ECO:0000256" key="3">
    <source>
        <dbReference type="ARBA" id="ARBA00023204"/>
    </source>
</evidence>
<evidence type="ECO:0000313" key="6">
    <source>
        <dbReference type="Proteomes" id="UP000318453"/>
    </source>
</evidence>
<evidence type="ECO:0000256" key="2">
    <source>
        <dbReference type="ARBA" id="ARBA00022806"/>
    </source>
</evidence>
<dbReference type="EMBL" id="CP042326">
    <property type="protein sequence ID" value="QDZ39273.1"/>
    <property type="molecule type" value="Genomic_DNA"/>
</dbReference>
<sequence>MTNDIWRLSQNHLNLFSTCPRKFQHIYLEQFSSPCVSQQSASLSLGNRFHRFMQQRELGIPTENVLGTDEEIKQSFSAIAAAAPEIVYPQPKTSRYPEHRRTILKGNFLLTGIYDLLILTQTEAQIIDWKTYPQPPQKEKLANNWQTRLYLYLLAETSSYIPENIKFTYWFIKVPHKPTSATFFYSSKQHEKTDQELDQLLNQLSNYWQNYQNNNQFFPKVEPNQIKSHCLPCQFKHSCGRSQSKKDNIEASEITEIVI</sequence>
<keyword evidence="6" id="KW-1185">Reference proteome</keyword>
<feature type="domain" description="PD-(D/E)XK endonuclease-like" evidence="4">
    <location>
        <begin position="7"/>
        <end position="239"/>
    </location>
</feature>
<dbReference type="OrthoDB" id="450180at2"/>
<evidence type="ECO:0000313" key="5">
    <source>
        <dbReference type="EMBL" id="QDZ39273.1"/>
    </source>
</evidence>
<reference evidence="5" key="1">
    <citation type="submission" date="2019-08" db="EMBL/GenBank/DDBJ databases">
        <title>Carotenoids and Carotenoid Binding Proteins in the Halophilic Cyanobacterium Euhalothece sp. ZM00.</title>
        <authorList>
            <person name="Cho S.M."/>
            <person name="Song J.Y."/>
            <person name="Park Y.-I."/>
        </authorList>
    </citation>
    <scope>NUCLEOTIDE SEQUENCE [LARGE SCALE GENOMIC DNA]</scope>
    <source>
        <strain evidence="5">Z-M001</strain>
    </source>
</reference>
<dbReference type="InterPro" id="IPR011604">
    <property type="entry name" value="PDDEXK-like_dom_sf"/>
</dbReference>
<dbReference type="RefSeq" id="WP_146294877.1">
    <property type="nucleotide sequence ID" value="NZ_CP042326.1"/>
</dbReference>
<dbReference type="GO" id="GO:0004386">
    <property type="term" value="F:helicase activity"/>
    <property type="evidence" value="ECO:0007669"/>
    <property type="project" value="UniProtKB-KW"/>
</dbReference>
<dbReference type="InterPro" id="IPR038726">
    <property type="entry name" value="PDDEXK_AddAB-type"/>
</dbReference>
<dbReference type="KEGG" id="enn:FRE64_04600"/>
<evidence type="ECO:0000259" key="4">
    <source>
        <dbReference type="Pfam" id="PF12705"/>
    </source>
</evidence>
<proteinExistence type="predicted"/>
<keyword evidence="1" id="KW-0227">DNA damage</keyword>
<protein>
    <submittedName>
        <fullName evidence="5">PD-(D/E)XK nuclease family protein</fullName>
    </submittedName>
</protein>
<keyword evidence="2" id="KW-0547">Nucleotide-binding</keyword>
<dbReference type="Pfam" id="PF12705">
    <property type="entry name" value="PDDEXK_1"/>
    <property type="match status" value="1"/>
</dbReference>
<name>A0A5B8NJ34_9CHRO</name>